<dbReference type="SUPFAM" id="SSF56112">
    <property type="entry name" value="Protein kinase-like (PK-like)"/>
    <property type="match status" value="1"/>
</dbReference>
<dbReference type="Proteomes" id="UP001385951">
    <property type="component" value="Unassembled WGS sequence"/>
</dbReference>
<dbReference type="InterPro" id="IPR051678">
    <property type="entry name" value="AGP_Transferase"/>
</dbReference>
<dbReference type="Gene3D" id="3.90.1200.10">
    <property type="match status" value="1"/>
</dbReference>
<dbReference type="PANTHER" id="PTHR21310">
    <property type="entry name" value="AMINOGLYCOSIDE PHOSPHOTRANSFERASE-RELATED-RELATED"/>
    <property type="match status" value="1"/>
</dbReference>
<reference evidence="2 3" key="1">
    <citation type="submission" date="2022-09" db="EMBL/GenBank/DDBJ databases">
        <authorList>
            <person name="Palmer J.M."/>
        </authorList>
    </citation>
    <scope>NUCLEOTIDE SEQUENCE [LARGE SCALE GENOMIC DNA]</scope>
    <source>
        <strain evidence="2 3">DSM 7382</strain>
    </source>
</reference>
<accession>A0AAW0GYB7</accession>
<name>A0AAW0GYB7_9APHY</name>
<dbReference type="InterPro" id="IPR002575">
    <property type="entry name" value="Aminoglycoside_PTrfase"/>
</dbReference>
<dbReference type="InterPro" id="IPR011009">
    <property type="entry name" value="Kinase-like_dom_sf"/>
</dbReference>
<dbReference type="AlphaFoldDB" id="A0AAW0GYB7"/>
<evidence type="ECO:0000313" key="3">
    <source>
        <dbReference type="Proteomes" id="UP001385951"/>
    </source>
</evidence>
<organism evidence="2 3">
    <name type="scientific">Cerrena zonata</name>
    <dbReference type="NCBI Taxonomy" id="2478898"/>
    <lineage>
        <taxon>Eukaryota</taxon>
        <taxon>Fungi</taxon>
        <taxon>Dikarya</taxon>
        <taxon>Basidiomycota</taxon>
        <taxon>Agaricomycotina</taxon>
        <taxon>Agaricomycetes</taxon>
        <taxon>Polyporales</taxon>
        <taxon>Cerrenaceae</taxon>
        <taxon>Cerrena</taxon>
    </lineage>
</organism>
<keyword evidence="3" id="KW-1185">Reference proteome</keyword>
<evidence type="ECO:0000313" key="2">
    <source>
        <dbReference type="EMBL" id="KAK7696305.1"/>
    </source>
</evidence>
<dbReference type="PANTHER" id="PTHR21310:SF39">
    <property type="entry name" value="AMINOGLYCOSIDE PHOSPHOTRANSFERASE DOMAIN-CONTAINING PROTEIN"/>
    <property type="match status" value="1"/>
</dbReference>
<protein>
    <recommendedName>
        <fullName evidence="1">Aminoglycoside phosphotransferase domain-containing protein</fullName>
    </recommendedName>
</protein>
<sequence length="297" mass="34376">MFTKSTILDGYSDQQLIEKYDDSPCLCETPLTEIPVRLLMPNVVGKDESWPWEAQTMELVRTQTSVPVPRIHRIVEVGKTCYIFMDHIPGRTLEECWPHLSIWRKLWVAWKLRSYIRQIRRIKLPQIEAGVPGPLTENICQPKGCDNPAFGEFEAGPFKSYDEFILWLNGRLLVAYRFDPLKGGGTEPDILQADAPLVVTHGDLVPRNIILGDDGKLWIVDWGASGIYPIWLEYATMMRSAVRKFNTNSYVAPSWFRLIRFVCGVYDEQYWFMERITFAVTELLFIPAREAIPDDWK</sequence>
<evidence type="ECO:0000259" key="1">
    <source>
        <dbReference type="Pfam" id="PF01636"/>
    </source>
</evidence>
<dbReference type="EMBL" id="JASBNA010000001">
    <property type="protein sequence ID" value="KAK7696305.1"/>
    <property type="molecule type" value="Genomic_DNA"/>
</dbReference>
<gene>
    <name evidence="2" type="ORF">QCA50_000959</name>
</gene>
<feature type="domain" description="Aminoglycoside phosphotransferase" evidence="1">
    <location>
        <begin position="191"/>
        <end position="244"/>
    </location>
</feature>
<proteinExistence type="predicted"/>
<comment type="caution">
    <text evidence="2">The sequence shown here is derived from an EMBL/GenBank/DDBJ whole genome shotgun (WGS) entry which is preliminary data.</text>
</comment>
<dbReference type="Pfam" id="PF01636">
    <property type="entry name" value="APH"/>
    <property type="match status" value="1"/>
</dbReference>